<dbReference type="EnsemblMetazoa" id="RPRC002278-RA">
    <property type="protein sequence ID" value="RPRC002278-PA"/>
    <property type="gene ID" value="RPRC002278"/>
</dbReference>
<reference evidence="5" key="1">
    <citation type="submission" date="2015-05" db="UniProtKB">
        <authorList>
            <consortium name="EnsemblMetazoa"/>
        </authorList>
    </citation>
    <scope>IDENTIFICATION</scope>
</reference>
<dbReference type="PROSITE" id="PS01180">
    <property type="entry name" value="CUB"/>
    <property type="match status" value="2"/>
</dbReference>
<evidence type="ECO:0000256" key="1">
    <source>
        <dbReference type="ARBA" id="ARBA00022737"/>
    </source>
</evidence>
<feature type="domain" description="CUB" evidence="4">
    <location>
        <begin position="7"/>
        <end position="122"/>
    </location>
</feature>
<evidence type="ECO:0000313" key="5">
    <source>
        <dbReference type="EnsemblMetazoa" id="RPRC002278-PA"/>
    </source>
</evidence>
<dbReference type="PANTHER" id="PTHR24251:SF30">
    <property type="entry name" value="MEMBRANE FRIZZLED-RELATED PROTEIN"/>
    <property type="match status" value="1"/>
</dbReference>
<evidence type="ECO:0000256" key="3">
    <source>
        <dbReference type="PROSITE-ProRule" id="PRU00059"/>
    </source>
</evidence>
<dbReference type="Proteomes" id="UP000015103">
    <property type="component" value="Unassembled WGS sequence"/>
</dbReference>
<dbReference type="HOGENOM" id="CLU_015228_5_0_1"/>
<evidence type="ECO:0000256" key="2">
    <source>
        <dbReference type="ARBA" id="ARBA00023157"/>
    </source>
</evidence>
<dbReference type="InterPro" id="IPR000859">
    <property type="entry name" value="CUB_dom"/>
</dbReference>
<keyword evidence="1" id="KW-0677">Repeat</keyword>
<name>T1HE06_RHOPR</name>
<accession>T1HE06</accession>
<evidence type="ECO:0000259" key="4">
    <source>
        <dbReference type="PROSITE" id="PS01180"/>
    </source>
</evidence>
<dbReference type="OMA" id="YSIPECG"/>
<dbReference type="SMART" id="SM00042">
    <property type="entry name" value="CUB"/>
    <property type="match status" value="2"/>
</dbReference>
<dbReference type="FunFam" id="2.60.120.290:FF:000005">
    <property type="entry name" value="Procollagen C-endopeptidase enhancer 1"/>
    <property type="match status" value="1"/>
</dbReference>
<dbReference type="STRING" id="13249.T1HE06"/>
<protein>
    <recommendedName>
        <fullName evidence="4">CUB domain-containing protein</fullName>
    </recommendedName>
</protein>
<dbReference type="Gene3D" id="2.60.120.290">
    <property type="entry name" value="Spermadhesin, CUB domain"/>
    <property type="match status" value="2"/>
</dbReference>
<dbReference type="EMBL" id="ACPB03030108">
    <property type="status" value="NOT_ANNOTATED_CDS"/>
    <property type="molecule type" value="Genomic_DNA"/>
</dbReference>
<dbReference type="InterPro" id="IPR035914">
    <property type="entry name" value="Sperma_CUB_dom_sf"/>
</dbReference>
<dbReference type="eggNOG" id="KOG4292">
    <property type="taxonomic scope" value="Eukaryota"/>
</dbReference>
<keyword evidence="6" id="KW-1185">Reference proteome</keyword>
<dbReference type="AlphaFoldDB" id="T1HE06"/>
<feature type="disulfide bond" evidence="3">
    <location>
        <begin position="7"/>
        <end position="34"/>
    </location>
</feature>
<dbReference type="InParanoid" id="T1HE06"/>
<dbReference type="PANTHER" id="PTHR24251">
    <property type="entry name" value="OVOCHYMASE-RELATED"/>
    <property type="match status" value="1"/>
</dbReference>
<comment type="caution">
    <text evidence="3">Lacks conserved residue(s) required for the propagation of feature annotation.</text>
</comment>
<proteinExistence type="predicted"/>
<dbReference type="Pfam" id="PF00431">
    <property type="entry name" value="CUB"/>
    <property type="match status" value="2"/>
</dbReference>
<dbReference type="VEuPathDB" id="VectorBase:RPRC002278"/>
<evidence type="ECO:0000313" key="6">
    <source>
        <dbReference type="Proteomes" id="UP000015103"/>
    </source>
</evidence>
<keyword evidence="2 3" id="KW-1015">Disulfide bond</keyword>
<organism evidence="5 6">
    <name type="scientific">Rhodnius prolixus</name>
    <name type="common">Triatomid bug</name>
    <dbReference type="NCBI Taxonomy" id="13249"/>
    <lineage>
        <taxon>Eukaryota</taxon>
        <taxon>Metazoa</taxon>
        <taxon>Ecdysozoa</taxon>
        <taxon>Arthropoda</taxon>
        <taxon>Hexapoda</taxon>
        <taxon>Insecta</taxon>
        <taxon>Pterygota</taxon>
        <taxon>Neoptera</taxon>
        <taxon>Paraneoptera</taxon>
        <taxon>Hemiptera</taxon>
        <taxon>Heteroptera</taxon>
        <taxon>Panheteroptera</taxon>
        <taxon>Cimicomorpha</taxon>
        <taxon>Reduviidae</taxon>
        <taxon>Triatominae</taxon>
        <taxon>Rhodnius</taxon>
    </lineage>
</organism>
<feature type="domain" description="CUB" evidence="4">
    <location>
        <begin position="124"/>
        <end position="241"/>
    </location>
</feature>
<dbReference type="SUPFAM" id="SSF49854">
    <property type="entry name" value="Spermadhesin, CUB domain"/>
    <property type="match status" value="2"/>
</dbReference>
<dbReference type="CDD" id="cd00041">
    <property type="entry name" value="CUB"/>
    <property type="match status" value="2"/>
</dbReference>
<sequence length="288" mass="32747">AIWNINCGSVIKTNRSGYLYSPGYPQNYKGSLDCKYEIDLSTTKVITGQFEYFDLEEATSRGCIYDKVIIYTKSSGRMYRVLGTYCGNSPPPEFYSRGRFKIHLITDNWTSHNGFVLRYSIPECGGNIVEETEIVSPAYRPKGYFSPLDCVWNITAPEDKIITFRIISRIPVSRRCRHAGIQLWDGSIPIRGNNSNLIATLCGEIEKQPGQFRTEGNQAVFEFRSNNFQSSQKFSAIISFTYGLRWAKYDSEVIGKYCGNVPPGTVLSSHRFISFKLLAMEMEKIRNS</sequence>
<dbReference type="EMBL" id="ACPB03030109">
    <property type="status" value="NOT_ANNOTATED_CDS"/>
    <property type="molecule type" value="Genomic_DNA"/>
</dbReference>